<evidence type="ECO:0000313" key="2">
    <source>
        <dbReference type="Proteomes" id="UP000028705"/>
    </source>
</evidence>
<keyword evidence="2" id="KW-1185">Reference proteome</keyword>
<accession>A0A086AB69</accession>
<dbReference type="OrthoDB" id="1259728at2"/>
<name>A0A086AB69_9FLAO</name>
<dbReference type="PROSITE" id="PS51257">
    <property type="entry name" value="PROKAR_LIPOPROTEIN"/>
    <property type="match status" value="1"/>
</dbReference>
<proteinExistence type="predicted"/>
<dbReference type="eggNOG" id="ENOG502ZZX7">
    <property type="taxonomic scope" value="Bacteria"/>
</dbReference>
<dbReference type="RefSeq" id="WP_034708334.1">
    <property type="nucleotide sequence ID" value="NZ_JPRH01000001.1"/>
</dbReference>
<protein>
    <recommendedName>
        <fullName evidence="3">Lipoprotein</fullName>
    </recommendedName>
</protein>
<organism evidence="1 2">
    <name type="scientific">Chryseobacterium soli</name>
    <dbReference type="NCBI Taxonomy" id="445961"/>
    <lineage>
        <taxon>Bacteria</taxon>
        <taxon>Pseudomonadati</taxon>
        <taxon>Bacteroidota</taxon>
        <taxon>Flavobacteriia</taxon>
        <taxon>Flavobacteriales</taxon>
        <taxon>Weeksellaceae</taxon>
        <taxon>Chryseobacterium group</taxon>
        <taxon>Chryseobacterium</taxon>
    </lineage>
</organism>
<evidence type="ECO:0008006" key="3">
    <source>
        <dbReference type="Google" id="ProtNLM"/>
    </source>
</evidence>
<dbReference type="AlphaFoldDB" id="A0A086AB69"/>
<dbReference type="EMBL" id="JPRH01000001">
    <property type="protein sequence ID" value="KFF13933.1"/>
    <property type="molecule type" value="Genomic_DNA"/>
</dbReference>
<evidence type="ECO:0000313" key="1">
    <source>
        <dbReference type="EMBL" id="KFF13933.1"/>
    </source>
</evidence>
<comment type="caution">
    <text evidence="1">The sequence shown here is derived from an EMBL/GenBank/DDBJ whole genome shotgun (WGS) entry which is preliminary data.</text>
</comment>
<dbReference type="STRING" id="445961.IW15_00320"/>
<reference evidence="1 2" key="1">
    <citation type="submission" date="2014-07" db="EMBL/GenBank/DDBJ databases">
        <title>Genome of Chryseobacterium soli DSM 19298.</title>
        <authorList>
            <person name="Stropko S.J."/>
            <person name="Pipes S.E."/>
            <person name="Newman J."/>
        </authorList>
    </citation>
    <scope>NUCLEOTIDE SEQUENCE [LARGE SCALE GENOMIC DNA]</scope>
    <source>
        <strain evidence="1 2">DSM 19298</strain>
    </source>
</reference>
<gene>
    <name evidence="1" type="ORF">IW15_00320</name>
</gene>
<dbReference type="Proteomes" id="UP000028705">
    <property type="component" value="Unassembled WGS sequence"/>
</dbReference>
<sequence>MKVFVFLSFLILLCSCGEPDCNIVKKAYYPDEYYLIVEEASIDNSWIKIRGSVLITNEKSNIMVHNNWIDDYNEVEMGDTIIKREGNLELVVHKKDTIIRHDWYCRGKPYK</sequence>